<dbReference type="EMBL" id="QXTG01000001">
    <property type="protein sequence ID" value="RIX30546.1"/>
    <property type="molecule type" value="Genomic_DNA"/>
</dbReference>
<dbReference type="PANTHER" id="PTHR48079:SF6">
    <property type="entry name" value="NAD(P)-BINDING DOMAIN-CONTAINING PROTEIN-RELATED"/>
    <property type="match status" value="1"/>
</dbReference>
<dbReference type="Proteomes" id="UP000265742">
    <property type="component" value="Unassembled WGS sequence"/>
</dbReference>
<dbReference type="OrthoDB" id="3338687at2"/>
<dbReference type="InterPro" id="IPR036291">
    <property type="entry name" value="NAD(P)-bd_dom_sf"/>
</dbReference>
<dbReference type="Gene3D" id="3.40.50.720">
    <property type="entry name" value="NAD(P)-binding Rossmann-like Domain"/>
    <property type="match status" value="1"/>
</dbReference>
<reference evidence="3" key="1">
    <citation type="submission" date="2018-09" db="EMBL/GenBank/DDBJ databases">
        <authorList>
            <person name="Kim I."/>
        </authorList>
    </citation>
    <scope>NUCLEOTIDE SEQUENCE [LARGE SCALE GENOMIC DNA]</scope>
    <source>
        <strain evidence="3">DD4a</strain>
    </source>
</reference>
<protein>
    <submittedName>
        <fullName evidence="2">NAD-dependent epimerase/dehydratase family protein</fullName>
    </submittedName>
</protein>
<dbReference type="SUPFAM" id="SSF51735">
    <property type="entry name" value="NAD(P)-binding Rossmann-fold domains"/>
    <property type="match status" value="1"/>
</dbReference>
<proteinExistence type="predicted"/>
<name>A0A3A1UB49_9MICO</name>
<dbReference type="InterPro" id="IPR000534">
    <property type="entry name" value="Semialdehyde_DH_NAD-bd"/>
</dbReference>
<keyword evidence="3" id="KW-1185">Reference proteome</keyword>
<evidence type="ECO:0000259" key="1">
    <source>
        <dbReference type="SMART" id="SM00859"/>
    </source>
</evidence>
<accession>A0A3A1UB49</accession>
<dbReference type="AlphaFoldDB" id="A0A3A1UB49"/>
<evidence type="ECO:0000313" key="3">
    <source>
        <dbReference type="Proteomes" id="UP000265742"/>
    </source>
</evidence>
<dbReference type="RefSeq" id="WP_119480907.1">
    <property type="nucleotide sequence ID" value="NZ_QXTG01000001.1"/>
</dbReference>
<dbReference type="InterPro" id="IPR001509">
    <property type="entry name" value="Epimerase_deHydtase"/>
</dbReference>
<dbReference type="GO" id="GO:0004029">
    <property type="term" value="F:aldehyde dehydrogenase (NAD+) activity"/>
    <property type="evidence" value="ECO:0007669"/>
    <property type="project" value="TreeGrafter"/>
</dbReference>
<comment type="caution">
    <text evidence="2">The sequence shown here is derived from an EMBL/GenBank/DDBJ whole genome shotgun (WGS) entry which is preliminary data.</text>
</comment>
<dbReference type="GO" id="GO:0005737">
    <property type="term" value="C:cytoplasm"/>
    <property type="evidence" value="ECO:0007669"/>
    <property type="project" value="TreeGrafter"/>
</dbReference>
<dbReference type="SMART" id="SM00859">
    <property type="entry name" value="Semialdhyde_dh"/>
    <property type="match status" value="1"/>
</dbReference>
<dbReference type="GO" id="GO:0051287">
    <property type="term" value="F:NAD binding"/>
    <property type="evidence" value="ECO:0007669"/>
    <property type="project" value="InterPro"/>
</dbReference>
<feature type="domain" description="Semialdehyde dehydrogenase NAD-binding" evidence="1">
    <location>
        <begin position="2"/>
        <end position="90"/>
    </location>
</feature>
<gene>
    <name evidence="2" type="ORF">D1781_03755</name>
</gene>
<dbReference type="InterPro" id="IPR051783">
    <property type="entry name" value="NAD(P)-dependent_oxidoreduct"/>
</dbReference>
<sequence>MRVVIVGATGNVGTAILRRLHQEEGVELAGVVRQVPPADAGEPYAGVDWTAVDVADASSVAALTLAFTGADAVIHLAWLLQPNHDERRMAAVNIGGLKHVLAAVAAAGVPQVVVASSVGAYSPGPKVRRVDETWPTGGLHSSHYARHKAVDERILDRFEQEHPDVVVTRLRPGLVMQGDVGEELRALFAGGLVPVRWLGRVPLLVLPMPPRTVAQVVHARDLADAFARVVLQHAGGPFNIAGEPVVGPKEVARVLKARWLPIRVAPLRGLVWLAWHLRLVAADPGWIDISTSVPVMSTERARRELGWAPTVDAVDALEEAVRGVADRRTVPGSPHLGGTRR</sequence>
<dbReference type="Pfam" id="PF01370">
    <property type="entry name" value="Epimerase"/>
    <property type="match status" value="1"/>
</dbReference>
<organism evidence="2 3">
    <name type="scientific">Amnibacterium setariae</name>
    <dbReference type="NCBI Taxonomy" id="2306585"/>
    <lineage>
        <taxon>Bacteria</taxon>
        <taxon>Bacillati</taxon>
        <taxon>Actinomycetota</taxon>
        <taxon>Actinomycetes</taxon>
        <taxon>Micrococcales</taxon>
        <taxon>Microbacteriaceae</taxon>
        <taxon>Amnibacterium</taxon>
    </lineage>
</organism>
<dbReference type="PANTHER" id="PTHR48079">
    <property type="entry name" value="PROTEIN YEEZ"/>
    <property type="match status" value="1"/>
</dbReference>
<evidence type="ECO:0000313" key="2">
    <source>
        <dbReference type="EMBL" id="RIX30546.1"/>
    </source>
</evidence>